<evidence type="ECO:0000313" key="1">
    <source>
        <dbReference type="EMBL" id="MFB9136776.1"/>
    </source>
</evidence>
<proteinExistence type="predicted"/>
<sequence>MDAFNYHSFNHLVGDVSALLFTSSKHDIMKYQGSINQLTQAIEYVRHHRALTHAALSGEAYSRKALNHLQGNLKRSAEDIVKNRVIGKKVDRIALKNHMLHLVDSIGELSLPKSLVVHGKVIREMIFQIDEQMLTAMTKANKLNMAGDYNDQWQSVMSAVEALTQYRLSIVAMHLDPRDDMLVNRAKLLHKKMVKVSSCYQGYHRKLEECMIELEHYTKIENMESSVEFQQHLYGLCSEISASLIEVYKQITDHTCTKVFNACVD</sequence>
<accession>A0ABV5HTB7</accession>
<organism evidence="1 2">
    <name type="scientific">Vibrio olivae</name>
    <dbReference type="NCBI Taxonomy" id="1243002"/>
    <lineage>
        <taxon>Bacteria</taxon>
        <taxon>Pseudomonadati</taxon>
        <taxon>Pseudomonadota</taxon>
        <taxon>Gammaproteobacteria</taxon>
        <taxon>Vibrionales</taxon>
        <taxon>Vibrionaceae</taxon>
        <taxon>Vibrio</taxon>
    </lineage>
</organism>
<comment type="caution">
    <text evidence="1">The sequence shown here is derived from an EMBL/GenBank/DDBJ whole genome shotgun (WGS) entry which is preliminary data.</text>
</comment>
<protein>
    <recommendedName>
        <fullName evidence="3">Chemotaxis protein</fullName>
    </recommendedName>
</protein>
<evidence type="ECO:0000313" key="2">
    <source>
        <dbReference type="Proteomes" id="UP001589645"/>
    </source>
</evidence>
<name>A0ABV5HTB7_9VIBR</name>
<keyword evidence="2" id="KW-1185">Reference proteome</keyword>
<dbReference type="Proteomes" id="UP001589645">
    <property type="component" value="Unassembled WGS sequence"/>
</dbReference>
<evidence type="ECO:0008006" key="3">
    <source>
        <dbReference type="Google" id="ProtNLM"/>
    </source>
</evidence>
<dbReference type="RefSeq" id="WP_390195241.1">
    <property type="nucleotide sequence ID" value="NZ_JBHMEP010000007.1"/>
</dbReference>
<gene>
    <name evidence="1" type="ORF">ACFFUV_17550</name>
</gene>
<dbReference type="EMBL" id="JBHMEP010000007">
    <property type="protein sequence ID" value="MFB9136776.1"/>
    <property type="molecule type" value="Genomic_DNA"/>
</dbReference>
<reference evidence="1 2" key="1">
    <citation type="submission" date="2024-09" db="EMBL/GenBank/DDBJ databases">
        <authorList>
            <person name="Sun Q."/>
            <person name="Mori K."/>
        </authorList>
    </citation>
    <scope>NUCLEOTIDE SEQUENCE [LARGE SCALE GENOMIC DNA]</scope>
    <source>
        <strain evidence="1 2">CECT 8064</strain>
    </source>
</reference>